<dbReference type="InterPro" id="IPR001030">
    <property type="entry name" value="Acoase/IPM_deHydtase_lsu_aba"/>
</dbReference>
<dbReference type="PRINTS" id="PR00415">
    <property type="entry name" value="ACONITASE"/>
</dbReference>
<keyword evidence="5 6" id="KW-0456">Lyase</keyword>
<dbReference type="Gene3D" id="3.30.499.10">
    <property type="entry name" value="Aconitase, domain 3"/>
    <property type="match status" value="2"/>
</dbReference>
<keyword evidence="3 6" id="KW-0408">Iron</keyword>
<dbReference type="InterPro" id="IPR011823">
    <property type="entry name" value="IsopropMal_deHydtase_lsu_bac"/>
</dbReference>
<proteinExistence type="inferred from homology"/>
<dbReference type="InterPro" id="IPR015931">
    <property type="entry name" value="Acnase/IPM_dHydase_lsu_aba_1/3"/>
</dbReference>
<evidence type="ECO:0000259" key="7">
    <source>
        <dbReference type="Pfam" id="PF00330"/>
    </source>
</evidence>
<comment type="function">
    <text evidence="6">Catalyzes the isomerization between 2-isopropylmalate and 3-isopropylmalate, via the formation of 2-isopropylmaleate.</text>
</comment>
<evidence type="ECO:0000256" key="5">
    <source>
        <dbReference type="ARBA" id="ARBA00023239"/>
    </source>
</evidence>
<protein>
    <recommendedName>
        <fullName evidence="6">3-isopropylmalate dehydratase large subunit</fullName>
        <ecNumber evidence="6">4.2.1.33</ecNumber>
    </recommendedName>
    <alternativeName>
        <fullName evidence="6">Alpha-IPM isomerase</fullName>
        <shortName evidence="6">IPMI</shortName>
    </alternativeName>
    <alternativeName>
        <fullName evidence="6">Isopropylmalate isomerase</fullName>
    </alternativeName>
</protein>
<evidence type="ECO:0000256" key="1">
    <source>
        <dbReference type="ARBA" id="ARBA00022485"/>
    </source>
</evidence>
<evidence type="ECO:0000256" key="2">
    <source>
        <dbReference type="ARBA" id="ARBA00022723"/>
    </source>
</evidence>
<comment type="similarity">
    <text evidence="6">Belongs to the aconitase/IPM isomerase family. LeuC type 2 subfamily.</text>
</comment>
<dbReference type="Pfam" id="PF00330">
    <property type="entry name" value="Aconitase"/>
    <property type="match status" value="2"/>
</dbReference>
<keyword evidence="4 6" id="KW-0411">Iron-sulfur</keyword>
<feature type="domain" description="Aconitase/3-isopropylmalate dehydratase large subunit alpha/beta/alpha" evidence="7">
    <location>
        <begin position="8"/>
        <end position="285"/>
    </location>
</feature>
<dbReference type="InterPro" id="IPR033941">
    <property type="entry name" value="IPMI_cat"/>
</dbReference>
<dbReference type="NCBIfam" id="NF001614">
    <property type="entry name" value="PRK00402.1"/>
    <property type="match status" value="1"/>
</dbReference>
<feature type="binding site" evidence="6">
    <location>
        <position position="300"/>
    </location>
    <ligand>
        <name>[4Fe-4S] cluster</name>
        <dbReference type="ChEBI" id="CHEBI:49883"/>
    </ligand>
</feature>
<comment type="cofactor">
    <cofactor evidence="6">
        <name>[4Fe-4S] cluster</name>
        <dbReference type="ChEBI" id="CHEBI:49883"/>
    </cofactor>
    <text evidence="6">Binds 1 [4Fe-4S] cluster per subunit.</text>
</comment>
<dbReference type="SUPFAM" id="SSF53732">
    <property type="entry name" value="Aconitase iron-sulfur domain"/>
    <property type="match status" value="1"/>
</dbReference>
<dbReference type="InterPro" id="IPR006251">
    <property type="entry name" value="Homoacnase/IPMdehydase_lsu"/>
</dbReference>
<feature type="binding site" evidence="6">
    <location>
        <position position="360"/>
    </location>
    <ligand>
        <name>[4Fe-4S] cluster</name>
        <dbReference type="ChEBI" id="CHEBI:49883"/>
    </ligand>
</feature>
<dbReference type="HAMAP" id="MF_01027">
    <property type="entry name" value="LeuC_type2"/>
    <property type="match status" value="1"/>
</dbReference>
<accession>A0ABV1BVG0</accession>
<dbReference type="CDD" id="cd01583">
    <property type="entry name" value="IPMI"/>
    <property type="match status" value="1"/>
</dbReference>
<evidence type="ECO:0000256" key="4">
    <source>
        <dbReference type="ARBA" id="ARBA00023014"/>
    </source>
</evidence>
<evidence type="ECO:0000313" key="8">
    <source>
        <dbReference type="EMBL" id="MEQ2378968.1"/>
    </source>
</evidence>
<dbReference type="PROSITE" id="PS00450">
    <property type="entry name" value="ACONITASE_1"/>
    <property type="match status" value="1"/>
</dbReference>
<dbReference type="PROSITE" id="PS01244">
    <property type="entry name" value="ACONITASE_2"/>
    <property type="match status" value="1"/>
</dbReference>
<feature type="binding site" evidence="6">
    <location>
        <position position="363"/>
    </location>
    <ligand>
        <name>[4Fe-4S] cluster</name>
        <dbReference type="ChEBI" id="CHEBI:49883"/>
    </ligand>
</feature>
<dbReference type="InterPro" id="IPR050067">
    <property type="entry name" value="IPM_dehydratase_rel_enz"/>
</dbReference>
<keyword evidence="6" id="KW-0100">Branched-chain amino acid biosynthesis</keyword>
<keyword evidence="9" id="KW-1185">Reference proteome</keyword>
<keyword evidence="6" id="KW-0432">Leucine biosynthesis</keyword>
<dbReference type="PANTHER" id="PTHR43822">
    <property type="entry name" value="HOMOACONITASE, MITOCHONDRIAL-RELATED"/>
    <property type="match status" value="1"/>
</dbReference>
<dbReference type="EC" id="4.2.1.33" evidence="6"/>
<dbReference type="EMBL" id="JBBMER010000002">
    <property type="protein sequence ID" value="MEQ2378968.1"/>
    <property type="molecule type" value="Genomic_DNA"/>
</dbReference>
<dbReference type="NCBIfam" id="TIGR02083">
    <property type="entry name" value="LEU2"/>
    <property type="match status" value="1"/>
</dbReference>
<evidence type="ECO:0000256" key="6">
    <source>
        <dbReference type="HAMAP-Rule" id="MF_01027"/>
    </source>
</evidence>
<dbReference type="NCBIfam" id="TIGR01343">
    <property type="entry name" value="hacA_fam"/>
    <property type="match status" value="1"/>
</dbReference>
<comment type="catalytic activity">
    <reaction evidence="6">
        <text>(2R,3S)-3-isopropylmalate = (2S)-2-isopropylmalate</text>
        <dbReference type="Rhea" id="RHEA:32287"/>
        <dbReference type="ChEBI" id="CHEBI:1178"/>
        <dbReference type="ChEBI" id="CHEBI:35121"/>
        <dbReference type="EC" id="4.2.1.33"/>
    </reaction>
</comment>
<keyword evidence="6" id="KW-0028">Amino-acid biosynthesis</keyword>
<comment type="pathway">
    <text evidence="6">Amino-acid biosynthesis; L-leucine biosynthesis; L-leucine from 3-methyl-2-oxobutanoate: step 2/4.</text>
</comment>
<dbReference type="InterPro" id="IPR011826">
    <property type="entry name" value="HAcnase/IPMdehydase_lsu_prok"/>
</dbReference>
<dbReference type="InterPro" id="IPR018136">
    <property type="entry name" value="Aconitase_4Fe-4S_BS"/>
</dbReference>
<reference evidence="8 9" key="1">
    <citation type="submission" date="2024-03" db="EMBL/GenBank/DDBJ databases">
        <title>Human intestinal bacterial collection.</title>
        <authorList>
            <person name="Pauvert C."/>
            <person name="Hitch T.C.A."/>
            <person name="Clavel T."/>
        </authorList>
    </citation>
    <scope>NUCLEOTIDE SEQUENCE [LARGE SCALE GENOMIC DNA]</scope>
    <source>
        <strain evidence="8 9">CLA-AA-H255</strain>
    </source>
</reference>
<sequence>MGMTMTQKILAAHAGLSEVKAGQLIEADLDLVLGNDITSPVAIHEMDKMTVKTVFDKDKIALVPDHFVPNKDIKSAEHCKCVREFAAKHDITNYFEVGQMGIEHALLPEQGLTVAGDVIIGADSHTCTYGALGAFSTGVGSTDMAAGMATGKAWFKVPSAIKFNLTGKLNPWVSGKDVILHIIGMIGVDGALYKSMEFAGPGVSTLTMDDRFTIANMAIEAGGKNGIFPVDDLAREYMKEHSKRPFVEYTADDDAEYDQVIDIDLSTIKSTVAFPHLPENTHTVDSIDDIKIDQVVIGSCTNGRIDDLRCAAKILEGRKVAKGLRVIVIPATQKIYMQAIEEGLVQTFIKAGAVVSTPTCGPCLGGYMGILAEGERCVSTTNRNFVGRMGHVDSEIYLASPAVAAASAVTGKISQPSDLGL</sequence>
<dbReference type="InterPro" id="IPR036008">
    <property type="entry name" value="Aconitase_4Fe-4S_dom"/>
</dbReference>
<comment type="subunit">
    <text evidence="6">Heterodimer of LeuC and LeuD.</text>
</comment>
<dbReference type="PANTHER" id="PTHR43822:SF16">
    <property type="entry name" value="3-ISOPROPYLMALATE DEHYDRATASE LARGE SUBUNIT 2"/>
    <property type="match status" value="1"/>
</dbReference>
<gene>
    <name evidence="6 8" type="primary">leuC</name>
    <name evidence="8" type="ORF">WMO14_03585</name>
</gene>
<dbReference type="GO" id="GO:0003861">
    <property type="term" value="F:3-isopropylmalate dehydratase activity"/>
    <property type="evidence" value="ECO:0007669"/>
    <property type="project" value="UniProtKB-EC"/>
</dbReference>
<comment type="caution">
    <text evidence="8">The sequence shown here is derived from an EMBL/GenBank/DDBJ whole genome shotgun (WGS) entry which is preliminary data.</text>
</comment>
<name>A0ABV1BVG0_9FIRM</name>
<dbReference type="RefSeq" id="WP_022502659.1">
    <property type="nucleotide sequence ID" value="NZ_DAWCMB010000046.1"/>
</dbReference>
<evidence type="ECO:0000256" key="3">
    <source>
        <dbReference type="ARBA" id="ARBA00023004"/>
    </source>
</evidence>
<dbReference type="NCBIfam" id="TIGR02086">
    <property type="entry name" value="IPMI_arch"/>
    <property type="match status" value="1"/>
</dbReference>
<evidence type="ECO:0000313" key="9">
    <source>
        <dbReference type="Proteomes" id="UP001442364"/>
    </source>
</evidence>
<organism evidence="8 9">
    <name type="scientific">[Lactobacillus] rogosae</name>
    <dbReference type="NCBI Taxonomy" id="706562"/>
    <lineage>
        <taxon>Bacteria</taxon>
        <taxon>Bacillati</taxon>
        <taxon>Bacillota</taxon>
        <taxon>Clostridia</taxon>
        <taxon>Lachnospirales</taxon>
        <taxon>Lachnospiraceae</taxon>
        <taxon>Lachnospira</taxon>
    </lineage>
</organism>
<keyword evidence="2 6" id="KW-0479">Metal-binding</keyword>
<dbReference type="Proteomes" id="UP001442364">
    <property type="component" value="Unassembled WGS sequence"/>
</dbReference>
<keyword evidence="1 6" id="KW-0004">4Fe-4S</keyword>
<feature type="domain" description="Aconitase/3-isopropylmalate dehydratase large subunit alpha/beta/alpha" evidence="7">
    <location>
        <begin position="286"/>
        <end position="411"/>
    </location>
</feature>